<reference evidence="1" key="2">
    <citation type="journal article" date="2021" name="PeerJ">
        <title>Extensive microbial diversity within the chicken gut microbiome revealed by metagenomics and culture.</title>
        <authorList>
            <person name="Gilroy R."/>
            <person name="Ravi A."/>
            <person name="Getino M."/>
            <person name="Pursley I."/>
            <person name="Horton D.L."/>
            <person name="Alikhan N.F."/>
            <person name="Baker D."/>
            <person name="Gharbi K."/>
            <person name="Hall N."/>
            <person name="Watson M."/>
            <person name="Adriaenssens E.M."/>
            <person name="Foster-Nyarko E."/>
            <person name="Jarju S."/>
            <person name="Secka A."/>
            <person name="Antonio M."/>
            <person name="Oren A."/>
            <person name="Chaudhuri R.R."/>
            <person name="La Ragione R."/>
            <person name="Hildebrand F."/>
            <person name="Pallen M.J."/>
        </authorList>
    </citation>
    <scope>NUCLEOTIDE SEQUENCE</scope>
    <source>
        <strain evidence="1">CHK183-6373</strain>
    </source>
</reference>
<accession>A0A9D1TE90</accession>
<proteinExistence type="predicted"/>
<evidence type="ECO:0000313" key="2">
    <source>
        <dbReference type="Proteomes" id="UP000886884"/>
    </source>
</evidence>
<dbReference type="EMBL" id="DVOT01000246">
    <property type="protein sequence ID" value="HIV29023.1"/>
    <property type="molecule type" value="Genomic_DNA"/>
</dbReference>
<reference evidence="1" key="1">
    <citation type="submission" date="2020-10" db="EMBL/GenBank/DDBJ databases">
        <authorList>
            <person name="Gilroy R."/>
        </authorList>
    </citation>
    <scope>NUCLEOTIDE SEQUENCE</scope>
    <source>
        <strain evidence="1">CHK183-6373</strain>
    </source>
</reference>
<gene>
    <name evidence="1" type="ORF">IAA64_13755</name>
</gene>
<dbReference type="AlphaFoldDB" id="A0A9D1TE90"/>
<sequence>MPSMDMARRFAGADPEADAQVLGLCLAAAEQWYARAGVPAREGDELYDFWVCNLAAWFFDNRGAGGENANVPPFIVASVHQLRRRKTESGVTGGT</sequence>
<evidence type="ECO:0000313" key="1">
    <source>
        <dbReference type="EMBL" id="HIV29023.1"/>
    </source>
</evidence>
<dbReference type="Proteomes" id="UP000886884">
    <property type="component" value="Unassembled WGS sequence"/>
</dbReference>
<organism evidence="1 2">
    <name type="scientific">Candidatus Ornithocaccomicrobium faecavium</name>
    <dbReference type="NCBI Taxonomy" id="2840890"/>
    <lineage>
        <taxon>Bacteria</taxon>
        <taxon>Bacillati</taxon>
        <taxon>Bacillota</taxon>
        <taxon>Clostridia</taxon>
        <taxon>Candidatus Ornithocaccomicrobium</taxon>
    </lineage>
</organism>
<dbReference type="CDD" id="cd08054">
    <property type="entry name" value="gp6"/>
    <property type="match status" value="1"/>
</dbReference>
<comment type="caution">
    <text evidence="1">The sequence shown here is derived from an EMBL/GenBank/DDBJ whole genome shotgun (WGS) entry which is preliminary data.</text>
</comment>
<name>A0A9D1TE90_9FIRM</name>
<protein>
    <submittedName>
        <fullName evidence="1">Phage gp6-like head-tail connector protein</fullName>
    </submittedName>
</protein>